<evidence type="ECO:0000313" key="2">
    <source>
        <dbReference type="EMBL" id="BAL85471.1"/>
    </source>
</evidence>
<keyword evidence="3" id="KW-1185">Reference proteome</keyword>
<proteinExistence type="predicted"/>
<sequence>MTQPAQQPQTAPPAAPAVPQGQPAQQPPSQPFAPPAQPYPTPQAPPGYPPQTAPQQPPAAPPGWLQPPAPGQPPAQPQQPAPQQQPYPAQPGYPMLPAAFTPPPPADPGDDGQTYDLARLPRAAREEIERLRANQQQHTAQLRAASVSQQAWALAPQLGVNPQALVGSLAWQQAAAQLDPAAADYAQRLQWTIQGVLAANPWMAATPANPAPGQPVPPNPPAPPAPTVPPAGPARSGGDFNGAPAAGAQQQIGPGIDRLRHAYSQT</sequence>
<gene>
    <name evidence="2" type="ordered locus">AMIS_2510</name>
</gene>
<dbReference type="AlphaFoldDB" id="I0GXI4"/>
<dbReference type="KEGG" id="ams:AMIS_2510"/>
<dbReference type="RefSeq" id="WP_014440371.1">
    <property type="nucleotide sequence ID" value="NC_017093.1"/>
</dbReference>
<name>I0GXI4_ACTM4</name>
<dbReference type="PATRIC" id="fig|512565.3.peg.252"/>
<protein>
    <submittedName>
        <fullName evidence="2">Uncharacterized protein</fullName>
    </submittedName>
</protein>
<evidence type="ECO:0000313" key="3">
    <source>
        <dbReference type="Proteomes" id="UP000007882"/>
    </source>
</evidence>
<organism evidence="2 3">
    <name type="scientific">Actinoplanes missouriensis (strain ATCC 14538 / DSM 43046 / CBS 188.64 / JCM 3121 / NBRC 102363 / NCIMB 12654 / NRRL B-3342 / UNCC 431)</name>
    <dbReference type="NCBI Taxonomy" id="512565"/>
    <lineage>
        <taxon>Bacteria</taxon>
        <taxon>Bacillati</taxon>
        <taxon>Actinomycetota</taxon>
        <taxon>Actinomycetes</taxon>
        <taxon>Micromonosporales</taxon>
        <taxon>Micromonosporaceae</taxon>
        <taxon>Actinoplanes</taxon>
    </lineage>
</organism>
<reference evidence="2 3" key="1">
    <citation type="submission" date="2012-02" db="EMBL/GenBank/DDBJ databases">
        <title>Complete genome sequence of Actinoplanes missouriensis 431 (= NBRC 102363).</title>
        <authorList>
            <person name="Ohnishi Y."/>
            <person name="Ishikawa J."/>
            <person name="Sekine M."/>
            <person name="Hosoyama A."/>
            <person name="Harada T."/>
            <person name="Narita H."/>
            <person name="Hata T."/>
            <person name="Konno Y."/>
            <person name="Tutikane K."/>
            <person name="Fujita N."/>
            <person name="Horinouchi S."/>
            <person name="Hayakawa M."/>
        </authorList>
    </citation>
    <scope>NUCLEOTIDE SEQUENCE [LARGE SCALE GENOMIC DNA]</scope>
    <source>
        <strain evidence="3">ATCC 14538 / DSM 43046 / CBS 188.64 / JCM 3121 / NBRC 102363 / NCIMB 12654 / NRRL B-3342 / UNCC 431</strain>
    </source>
</reference>
<feature type="compositionally biased region" description="Low complexity" evidence="1">
    <location>
        <begin position="242"/>
        <end position="256"/>
    </location>
</feature>
<evidence type="ECO:0000256" key="1">
    <source>
        <dbReference type="SAM" id="MobiDB-lite"/>
    </source>
</evidence>
<feature type="region of interest" description="Disordered" evidence="1">
    <location>
        <begin position="1"/>
        <end position="119"/>
    </location>
</feature>
<feature type="region of interest" description="Disordered" evidence="1">
    <location>
        <begin position="208"/>
        <end position="266"/>
    </location>
</feature>
<feature type="compositionally biased region" description="Pro residues" evidence="1">
    <location>
        <begin position="25"/>
        <end position="91"/>
    </location>
</feature>
<dbReference type="EMBL" id="AP012319">
    <property type="protein sequence ID" value="BAL85471.1"/>
    <property type="molecule type" value="Genomic_DNA"/>
</dbReference>
<dbReference type="STRING" id="512565.AMIS_2510"/>
<dbReference type="HOGENOM" id="CLU_1044397_0_0_11"/>
<feature type="compositionally biased region" description="Pro residues" evidence="1">
    <location>
        <begin position="209"/>
        <end position="232"/>
    </location>
</feature>
<accession>I0GXI4</accession>
<dbReference type="Proteomes" id="UP000007882">
    <property type="component" value="Chromosome"/>
</dbReference>